<keyword evidence="1" id="KW-0812">Transmembrane</keyword>
<feature type="transmembrane region" description="Helical" evidence="1">
    <location>
        <begin position="150"/>
        <end position="167"/>
    </location>
</feature>
<feature type="transmembrane region" description="Helical" evidence="1">
    <location>
        <begin position="272"/>
        <end position="291"/>
    </location>
</feature>
<feature type="transmembrane region" description="Helical" evidence="1">
    <location>
        <begin position="370"/>
        <end position="400"/>
    </location>
</feature>
<feature type="transmembrane region" description="Helical" evidence="1">
    <location>
        <begin position="300"/>
        <end position="316"/>
    </location>
</feature>
<proteinExistence type="predicted"/>
<keyword evidence="1" id="KW-0472">Membrane</keyword>
<reference evidence="2 3" key="1">
    <citation type="submission" date="2015-09" db="EMBL/GenBank/DDBJ databases">
        <authorList>
            <consortium name="Pathogen Informatics"/>
        </authorList>
    </citation>
    <scope>NUCLEOTIDE SEQUENCE [LARGE SCALE GENOMIC DNA]</scope>
    <source>
        <strain evidence="2 3">2789STDY5608837</strain>
    </source>
</reference>
<dbReference type="Proteomes" id="UP000095409">
    <property type="component" value="Unassembled WGS sequence"/>
</dbReference>
<protein>
    <submittedName>
        <fullName evidence="2">Predicted membrane protein</fullName>
    </submittedName>
</protein>
<feature type="transmembrane region" description="Helical" evidence="1">
    <location>
        <begin position="322"/>
        <end position="338"/>
    </location>
</feature>
<name>A0A173Y6F3_9FIRM</name>
<feature type="transmembrane region" description="Helical" evidence="1">
    <location>
        <begin position="583"/>
        <end position="600"/>
    </location>
</feature>
<feature type="transmembrane region" description="Helical" evidence="1">
    <location>
        <begin position="514"/>
        <end position="531"/>
    </location>
</feature>
<dbReference type="EMBL" id="CYZD01000002">
    <property type="protein sequence ID" value="CUN59140.1"/>
    <property type="molecule type" value="Genomic_DNA"/>
</dbReference>
<evidence type="ECO:0000313" key="3">
    <source>
        <dbReference type="Proteomes" id="UP000095409"/>
    </source>
</evidence>
<dbReference type="Pfam" id="PF09913">
    <property type="entry name" value="DUF2142"/>
    <property type="match status" value="1"/>
</dbReference>
<feature type="transmembrane region" description="Helical" evidence="1">
    <location>
        <begin position="12"/>
        <end position="33"/>
    </location>
</feature>
<accession>A0A173Y6F3</accession>
<organism evidence="2 3">
    <name type="scientific">Blautia obeum</name>
    <dbReference type="NCBI Taxonomy" id="40520"/>
    <lineage>
        <taxon>Bacteria</taxon>
        <taxon>Bacillati</taxon>
        <taxon>Bacillota</taxon>
        <taxon>Clostridia</taxon>
        <taxon>Lachnospirales</taxon>
        <taxon>Lachnospiraceae</taxon>
        <taxon>Blautia</taxon>
    </lineage>
</organism>
<evidence type="ECO:0000256" key="1">
    <source>
        <dbReference type="SAM" id="Phobius"/>
    </source>
</evidence>
<sequence length="635" mass="72355">MIEAIKKHKRIVAAVVILILTAAIELVCNFPAIRGGYDNLDLTKYITVEKEGNKEKYVISYSSPQKFYVKELKLSGSFPKEYSYTIKTKEYNSFDKESEEYYSDTVNSWFSDFYTNLNKKVTSIEITLNKVEDAELTAVSCSNRFEINKYRILFFWALFSLIYCLFFEKKVYKKIECFFAIYAFIFGLLLVVYGQPIKNSWDESIHFGNAYTMAFGKHVEWTEAALFVKNGQIVSCNTKEEFAELRAYLNGKGIETVYAESKEMILPSYTKLAYIPQAIFIRLGMILNLSFSTMYAVGKLGNLLLYIFVMFLAIHMAQTKKMFLSFLAVTPTALYLASSYTYDTVVFSFLILACVLWANMIFYPEREYSSWTYILTVLLFVIGCASKAVYIPMILLFLVIPYVEKKKPKKKVILWSGIIIILMLVMLTFVLPTLSNAAAGNITFGGDSRGGDTGVVRQIVSMIKHPWASVKLMLVSVFKFDNFRNLGYDTADNFFFGNLMCLNFAHNGILSDKWSAILLPICIILLLYKTPSETVRGRHSMSMLNKFIVLIAVAGTIFLVWLALYLDFTPVGAEYIAGVQARYYLPLLYLGALLFTGRKVTINWSEETITKLTYSAATLLGFALMYQGMLQGRII</sequence>
<dbReference type="InterPro" id="IPR018674">
    <property type="entry name" value="DUF2142_membrane"/>
</dbReference>
<evidence type="ECO:0000313" key="2">
    <source>
        <dbReference type="EMBL" id="CUN59140.1"/>
    </source>
</evidence>
<feature type="transmembrane region" description="Helical" evidence="1">
    <location>
        <begin position="345"/>
        <end position="364"/>
    </location>
</feature>
<dbReference type="RefSeq" id="WP_055065608.1">
    <property type="nucleotide sequence ID" value="NZ_CYZD01000002.1"/>
</dbReference>
<feature type="transmembrane region" description="Helical" evidence="1">
    <location>
        <begin position="412"/>
        <end position="431"/>
    </location>
</feature>
<feature type="transmembrane region" description="Helical" evidence="1">
    <location>
        <begin position="179"/>
        <end position="197"/>
    </location>
</feature>
<feature type="transmembrane region" description="Helical" evidence="1">
    <location>
        <begin position="543"/>
        <end position="563"/>
    </location>
</feature>
<gene>
    <name evidence="2" type="ORF">ERS852394_00529</name>
</gene>
<dbReference type="AlphaFoldDB" id="A0A173Y6F3"/>
<keyword evidence="1" id="KW-1133">Transmembrane helix</keyword>
<feature type="transmembrane region" description="Helical" evidence="1">
    <location>
        <begin position="612"/>
        <end position="629"/>
    </location>
</feature>